<keyword evidence="6" id="KW-1185">Reference proteome</keyword>
<feature type="compositionally biased region" description="Basic and acidic residues" evidence="3">
    <location>
        <begin position="533"/>
        <end position="542"/>
    </location>
</feature>
<dbReference type="PANTHER" id="PTHR46116:SF15">
    <property type="entry name" value="(E3-INDEPENDENT) E2 UBIQUITIN-CONJUGATING ENZYME"/>
    <property type="match status" value="1"/>
</dbReference>
<evidence type="ECO:0000256" key="1">
    <source>
        <dbReference type="ARBA" id="ARBA00022679"/>
    </source>
</evidence>
<dbReference type="AlphaFoldDB" id="A0A165GBM2"/>
<dbReference type="EMBL" id="KV423958">
    <property type="protein sequence ID" value="KZT57865.1"/>
    <property type="molecule type" value="Genomic_DNA"/>
</dbReference>
<feature type="domain" description="UBC core" evidence="4">
    <location>
        <begin position="644"/>
        <end position="807"/>
    </location>
</feature>
<organism evidence="5 6">
    <name type="scientific">Calocera cornea HHB12733</name>
    <dbReference type="NCBI Taxonomy" id="1353952"/>
    <lineage>
        <taxon>Eukaryota</taxon>
        <taxon>Fungi</taxon>
        <taxon>Dikarya</taxon>
        <taxon>Basidiomycota</taxon>
        <taxon>Agaricomycotina</taxon>
        <taxon>Dacrymycetes</taxon>
        <taxon>Dacrymycetales</taxon>
        <taxon>Dacrymycetaceae</taxon>
        <taxon>Calocera</taxon>
    </lineage>
</organism>
<protein>
    <recommendedName>
        <fullName evidence="4">UBC core domain-containing protein</fullName>
    </recommendedName>
</protein>
<feature type="region of interest" description="Disordered" evidence="3">
    <location>
        <begin position="528"/>
        <end position="613"/>
    </location>
</feature>
<evidence type="ECO:0000256" key="2">
    <source>
        <dbReference type="ARBA" id="ARBA00022786"/>
    </source>
</evidence>
<dbReference type="STRING" id="1353952.A0A165GBM2"/>
<dbReference type="SUPFAM" id="SSF54495">
    <property type="entry name" value="UBC-like"/>
    <property type="match status" value="1"/>
</dbReference>
<keyword evidence="1" id="KW-0808">Transferase</keyword>
<dbReference type="InterPro" id="IPR016135">
    <property type="entry name" value="UBQ-conjugating_enzyme/RWD"/>
</dbReference>
<dbReference type="CDD" id="cd23837">
    <property type="entry name" value="UBCc_UBE2O"/>
    <property type="match status" value="1"/>
</dbReference>
<feature type="compositionally biased region" description="Pro residues" evidence="3">
    <location>
        <begin position="591"/>
        <end position="607"/>
    </location>
</feature>
<reference evidence="5 6" key="1">
    <citation type="journal article" date="2016" name="Mol. Biol. Evol.">
        <title>Comparative Genomics of Early-Diverging Mushroom-Forming Fungi Provides Insights into the Origins of Lignocellulose Decay Capabilities.</title>
        <authorList>
            <person name="Nagy L.G."/>
            <person name="Riley R."/>
            <person name="Tritt A."/>
            <person name="Adam C."/>
            <person name="Daum C."/>
            <person name="Floudas D."/>
            <person name="Sun H."/>
            <person name="Yadav J.S."/>
            <person name="Pangilinan J."/>
            <person name="Larsson K.H."/>
            <person name="Matsuura K."/>
            <person name="Barry K."/>
            <person name="Labutti K."/>
            <person name="Kuo R."/>
            <person name="Ohm R.A."/>
            <person name="Bhattacharya S.S."/>
            <person name="Shirouzu T."/>
            <person name="Yoshinaga Y."/>
            <person name="Martin F.M."/>
            <person name="Grigoriev I.V."/>
            <person name="Hibbett D.S."/>
        </authorList>
    </citation>
    <scope>NUCLEOTIDE SEQUENCE [LARGE SCALE GENOMIC DNA]</scope>
    <source>
        <strain evidence="5 6">HHB12733</strain>
    </source>
</reference>
<dbReference type="OrthoDB" id="1926878at2759"/>
<evidence type="ECO:0000259" key="4">
    <source>
        <dbReference type="PROSITE" id="PS50127"/>
    </source>
</evidence>
<dbReference type="SMART" id="SM00212">
    <property type="entry name" value="UBCc"/>
    <property type="match status" value="1"/>
</dbReference>
<evidence type="ECO:0000313" key="6">
    <source>
        <dbReference type="Proteomes" id="UP000076842"/>
    </source>
</evidence>
<dbReference type="Proteomes" id="UP000076842">
    <property type="component" value="Unassembled WGS sequence"/>
</dbReference>
<proteinExistence type="predicted"/>
<gene>
    <name evidence="5" type="ORF">CALCODRAFT_495702</name>
</gene>
<dbReference type="PROSITE" id="PS50127">
    <property type="entry name" value="UBC_2"/>
    <property type="match status" value="1"/>
</dbReference>
<dbReference type="Pfam" id="PF00179">
    <property type="entry name" value="UQ_con"/>
    <property type="match status" value="1"/>
</dbReference>
<feature type="compositionally biased region" description="Acidic residues" evidence="3">
    <location>
        <begin position="560"/>
        <end position="569"/>
    </location>
</feature>
<dbReference type="InterPro" id="IPR000608">
    <property type="entry name" value="UBC"/>
</dbReference>
<keyword evidence="2" id="KW-0833">Ubl conjugation pathway</keyword>
<dbReference type="Gene3D" id="3.10.110.10">
    <property type="entry name" value="Ubiquitin Conjugating Enzyme"/>
    <property type="match status" value="1"/>
</dbReference>
<dbReference type="PANTHER" id="PTHR46116">
    <property type="entry name" value="(E3-INDEPENDENT) E2 UBIQUITIN-CONJUGATING ENZYME"/>
    <property type="match status" value="1"/>
</dbReference>
<name>A0A165GBM2_9BASI</name>
<feature type="compositionally biased region" description="Acidic residues" evidence="3">
    <location>
        <begin position="543"/>
        <end position="552"/>
    </location>
</feature>
<sequence>MATPAATQTLTAKFFRDDTVALRARPTEYAIVVRCWYDTMEDIPLPDTGDPLDRRLERGEYGITSFTNGQRAILPESDIVLKDRAFRPGDVVKQSLTDAMSGIVTGTQCEVQMEHAITKQALPAWVDVKEVELDTEVAPGDYVIYNNWVGTVQDTFEETTCVTASGKPSRIAEPGAHFLIGEKTTEILDPRYLAFLGNQERVVIAIKPMAVAISWLAINQSLPLAQAASLPRPKRNWAGRELNELQRFVSTHYDSHRIMERVRFKDPEVARTRGLMPSVFPINRNTSISVDTLVVTDSRMNVTVLWQDGTSSQHASTQLVPHANIDEYDCWPGDQVMYKGEDVHQAVVVQKASPTQRTIEVMLLTDGSIETVSALEIDPQGPLPSIYGVRQGDMVLINLENNGEAPPIVPRLGEIEPWTKTAGDGKNGWRTELVKLGLQALNRSDSGDGCLGRADNVEWVGEVITNRLDGRIEVMLPSGKTVIHPLNKLSLLIDDVDEMQLGDWFEGEEGEEGDEDMEIDEDGDIWSEGSWETVDHGEPDKDWAEEDEEDEPPLIHVNESEDVDMDGTEEPVAPGGFAAPSVNVRNTVAPTPTPPRSTAVSPPPPPALAEAPEDSPNWERFVIQEECPPDHFFANKESAVPGKAFLGRLQKEYKVLQSSLPETILVRAYEDRTDLLRCLILGPDNTPYEDAPFVIDWYLEPTFPQAPPQAHFHSWTNGNGRVNPNLYEEGKVCLSILNTWSGDKSESWSAARSSLLQAFVSIQGLVLVREPWYCEPAYEKLRGTQEAEVSSRLYSEKAYVLSRGFVRHALDQLPGGLESEVQWHYYEKGVLAKVIHDANELIAKSESEPEGSTVPSDRAIPRLTQGGILPLRRTLVKLQAILDARTSSTNTV</sequence>
<evidence type="ECO:0000313" key="5">
    <source>
        <dbReference type="EMBL" id="KZT57865.1"/>
    </source>
</evidence>
<dbReference type="InParanoid" id="A0A165GBM2"/>
<accession>A0A165GBM2</accession>
<evidence type="ECO:0000256" key="3">
    <source>
        <dbReference type="SAM" id="MobiDB-lite"/>
    </source>
</evidence>
<dbReference type="GO" id="GO:0061631">
    <property type="term" value="F:ubiquitin conjugating enzyme activity"/>
    <property type="evidence" value="ECO:0007669"/>
    <property type="project" value="TreeGrafter"/>
</dbReference>